<proteinExistence type="inferred from homology"/>
<keyword evidence="14" id="KW-1185">Reference proteome</keyword>
<gene>
    <name evidence="13" type="primary">pgeF</name>
    <name evidence="13" type="ORF">C4B60_01735</name>
</gene>
<comment type="cofactor">
    <cofactor evidence="2">
        <name>Zn(2+)</name>
        <dbReference type="ChEBI" id="CHEBI:29105"/>
    </cofactor>
</comment>
<sequence length="271" mass="29577">MKVTDKKSARFLTIEDWTKEIPSLVAIFSAKNGGVSSGAFSSLNLGLHVKDLPEDVISNRRILAEELDAPAANFIWADQIHGADIRKVTHNECGAGTLLFENAIPETDGLWTVERNVFLALCFADCVPLFFAEPDSGFAGAAHAGWKGTVLNIAGAMVHEAEMAGTDLSKLKCYIGPSIGSCCYEVDDFVINKVKNCLGENEHKSFIKKTDLTYSLDLKEVNKQLLINAGILESNISISSLCTSCEDDLFFSHRRDQGKTGRMAAVIGWRN</sequence>
<dbReference type="SUPFAM" id="SSF64438">
    <property type="entry name" value="CNF1/YfiH-like putative cysteine hydrolases"/>
    <property type="match status" value="1"/>
</dbReference>
<evidence type="ECO:0000256" key="6">
    <source>
        <dbReference type="ARBA" id="ARBA00022723"/>
    </source>
</evidence>
<name>A0A2S5GGT7_9BACL</name>
<comment type="catalytic activity">
    <reaction evidence="10">
        <text>adenosine + phosphate = alpha-D-ribose 1-phosphate + adenine</text>
        <dbReference type="Rhea" id="RHEA:27642"/>
        <dbReference type="ChEBI" id="CHEBI:16335"/>
        <dbReference type="ChEBI" id="CHEBI:16708"/>
        <dbReference type="ChEBI" id="CHEBI:43474"/>
        <dbReference type="ChEBI" id="CHEBI:57720"/>
        <dbReference type="EC" id="2.4.2.1"/>
    </reaction>
    <physiologicalReaction direction="left-to-right" evidence="10">
        <dbReference type="Rhea" id="RHEA:27643"/>
    </physiologicalReaction>
</comment>
<dbReference type="InterPro" id="IPR011324">
    <property type="entry name" value="Cytotoxic_necrot_fac-like_cat"/>
</dbReference>
<organism evidence="13 14">
    <name type="scientific">Jeotgalibacillus proteolyticus</name>
    <dbReference type="NCBI Taxonomy" id="2082395"/>
    <lineage>
        <taxon>Bacteria</taxon>
        <taxon>Bacillati</taxon>
        <taxon>Bacillota</taxon>
        <taxon>Bacilli</taxon>
        <taxon>Bacillales</taxon>
        <taxon>Caryophanaceae</taxon>
        <taxon>Jeotgalibacillus</taxon>
    </lineage>
</organism>
<dbReference type="OrthoDB" id="4279at2"/>
<comment type="function">
    <text evidence="3">Purine nucleoside enzyme that catalyzes the phosphorolysis of adenosine and inosine nucleosides, yielding D-ribose 1-phosphate and the respective free bases, adenine and hypoxanthine. Also catalyzes the phosphorolysis of S-methyl-5'-thioadenosine into adenine and S-methyl-5-thio-alpha-D-ribose 1-phosphate. Also has adenosine deaminase activity.</text>
</comment>
<dbReference type="GO" id="GO:0017061">
    <property type="term" value="F:S-methyl-5-thioadenosine phosphorylase activity"/>
    <property type="evidence" value="ECO:0007669"/>
    <property type="project" value="UniProtKB-EC"/>
</dbReference>
<reference evidence="13 14" key="1">
    <citation type="submission" date="2018-02" db="EMBL/GenBank/DDBJ databases">
        <title>Jeotgalibacillus proteolyticum sp. nov. a protease producing bacterium isolated from ocean sediments of Laizhou Bay.</title>
        <authorList>
            <person name="Li Y."/>
        </authorList>
    </citation>
    <scope>NUCLEOTIDE SEQUENCE [LARGE SCALE GENOMIC DNA]</scope>
    <source>
        <strain evidence="13 14">22-7</strain>
    </source>
</reference>
<evidence type="ECO:0000256" key="12">
    <source>
        <dbReference type="RuleBase" id="RU361274"/>
    </source>
</evidence>
<keyword evidence="7" id="KW-0378">Hydrolase</keyword>
<dbReference type="InterPro" id="IPR003730">
    <property type="entry name" value="Cu_polyphenol_OxRdtase"/>
</dbReference>
<evidence type="ECO:0000256" key="3">
    <source>
        <dbReference type="ARBA" id="ARBA00003215"/>
    </source>
</evidence>
<dbReference type="EMBL" id="PREZ01000001">
    <property type="protein sequence ID" value="PPA72125.1"/>
    <property type="molecule type" value="Genomic_DNA"/>
</dbReference>
<evidence type="ECO:0000256" key="2">
    <source>
        <dbReference type="ARBA" id="ARBA00001947"/>
    </source>
</evidence>
<protein>
    <recommendedName>
        <fullName evidence="12">Purine nucleoside phosphorylase</fullName>
    </recommendedName>
</protein>
<comment type="catalytic activity">
    <reaction evidence="1">
        <text>inosine + phosphate = alpha-D-ribose 1-phosphate + hypoxanthine</text>
        <dbReference type="Rhea" id="RHEA:27646"/>
        <dbReference type="ChEBI" id="CHEBI:17368"/>
        <dbReference type="ChEBI" id="CHEBI:17596"/>
        <dbReference type="ChEBI" id="CHEBI:43474"/>
        <dbReference type="ChEBI" id="CHEBI:57720"/>
        <dbReference type="EC" id="2.4.2.1"/>
    </reaction>
    <physiologicalReaction direction="left-to-right" evidence="1">
        <dbReference type="Rhea" id="RHEA:27647"/>
    </physiologicalReaction>
</comment>
<evidence type="ECO:0000313" key="13">
    <source>
        <dbReference type="EMBL" id="PPA72125.1"/>
    </source>
</evidence>
<dbReference type="InterPro" id="IPR038371">
    <property type="entry name" value="Cu_polyphenol_OxRdtase_sf"/>
</dbReference>
<evidence type="ECO:0000256" key="8">
    <source>
        <dbReference type="ARBA" id="ARBA00022833"/>
    </source>
</evidence>
<evidence type="ECO:0000256" key="7">
    <source>
        <dbReference type="ARBA" id="ARBA00022801"/>
    </source>
</evidence>
<dbReference type="PANTHER" id="PTHR30616">
    <property type="entry name" value="UNCHARACTERIZED PROTEIN YFIH"/>
    <property type="match status" value="1"/>
</dbReference>
<evidence type="ECO:0000256" key="1">
    <source>
        <dbReference type="ARBA" id="ARBA00000553"/>
    </source>
</evidence>
<dbReference type="RefSeq" id="WP_104056100.1">
    <property type="nucleotide sequence ID" value="NZ_PREZ01000001.1"/>
</dbReference>
<keyword evidence="6" id="KW-0479">Metal-binding</keyword>
<dbReference type="GO" id="GO:0005507">
    <property type="term" value="F:copper ion binding"/>
    <property type="evidence" value="ECO:0007669"/>
    <property type="project" value="TreeGrafter"/>
</dbReference>
<evidence type="ECO:0000256" key="10">
    <source>
        <dbReference type="ARBA" id="ARBA00048968"/>
    </source>
</evidence>
<dbReference type="PANTHER" id="PTHR30616:SF2">
    <property type="entry name" value="PURINE NUCLEOSIDE PHOSPHORYLASE LACC1"/>
    <property type="match status" value="1"/>
</dbReference>
<evidence type="ECO:0000313" key="14">
    <source>
        <dbReference type="Proteomes" id="UP000239047"/>
    </source>
</evidence>
<dbReference type="Gene3D" id="3.60.140.10">
    <property type="entry name" value="CNF1/YfiH-like putative cysteine hydrolases"/>
    <property type="match status" value="1"/>
</dbReference>
<dbReference type="GO" id="GO:0016787">
    <property type="term" value="F:hydrolase activity"/>
    <property type="evidence" value="ECO:0007669"/>
    <property type="project" value="UniProtKB-KW"/>
</dbReference>
<accession>A0A2S5GGT7</accession>
<dbReference type="AlphaFoldDB" id="A0A2S5GGT7"/>
<evidence type="ECO:0000256" key="9">
    <source>
        <dbReference type="ARBA" id="ARBA00047989"/>
    </source>
</evidence>
<evidence type="ECO:0000256" key="4">
    <source>
        <dbReference type="ARBA" id="ARBA00007353"/>
    </source>
</evidence>
<comment type="catalytic activity">
    <reaction evidence="9">
        <text>adenosine + H2O + H(+) = inosine + NH4(+)</text>
        <dbReference type="Rhea" id="RHEA:24408"/>
        <dbReference type="ChEBI" id="CHEBI:15377"/>
        <dbReference type="ChEBI" id="CHEBI:15378"/>
        <dbReference type="ChEBI" id="CHEBI:16335"/>
        <dbReference type="ChEBI" id="CHEBI:17596"/>
        <dbReference type="ChEBI" id="CHEBI:28938"/>
        <dbReference type="EC" id="3.5.4.4"/>
    </reaction>
    <physiologicalReaction direction="left-to-right" evidence="9">
        <dbReference type="Rhea" id="RHEA:24409"/>
    </physiologicalReaction>
</comment>
<evidence type="ECO:0000256" key="5">
    <source>
        <dbReference type="ARBA" id="ARBA00022679"/>
    </source>
</evidence>
<keyword evidence="8" id="KW-0862">Zinc</keyword>
<dbReference type="CDD" id="cd16833">
    <property type="entry name" value="YfiH"/>
    <property type="match status" value="1"/>
</dbReference>
<comment type="catalytic activity">
    <reaction evidence="11">
        <text>S-methyl-5'-thioadenosine + phosphate = 5-(methylsulfanyl)-alpha-D-ribose 1-phosphate + adenine</text>
        <dbReference type="Rhea" id="RHEA:11852"/>
        <dbReference type="ChEBI" id="CHEBI:16708"/>
        <dbReference type="ChEBI" id="CHEBI:17509"/>
        <dbReference type="ChEBI" id="CHEBI:43474"/>
        <dbReference type="ChEBI" id="CHEBI:58533"/>
        <dbReference type="EC" id="2.4.2.28"/>
    </reaction>
    <physiologicalReaction direction="left-to-right" evidence="11">
        <dbReference type="Rhea" id="RHEA:11853"/>
    </physiologicalReaction>
</comment>
<evidence type="ECO:0000256" key="11">
    <source>
        <dbReference type="ARBA" id="ARBA00049893"/>
    </source>
</evidence>
<dbReference type="Pfam" id="PF02578">
    <property type="entry name" value="Cu-oxidase_4"/>
    <property type="match status" value="1"/>
</dbReference>
<comment type="caution">
    <text evidence="13">The sequence shown here is derived from an EMBL/GenBank/DDBJ whole genome shotgun (WGS) entry which is preliminary data.</text>
</comment>
<keyword evidence="5" id="KW-0808">Transferase</keyword>
<dbReference type="Proteomes" id="UP000239047">
    <property type="component" value="Unassembled WGS sequence"/>
</dbReference>
<dbReference type="NCBIfam" id="TIGR00726">
    <property type="entry name" value="peptidoglycan editing factor PgeF"/>
    <property type="match status" value="1"/>
</dbReference>
<comment type="similarity">
    <text evidence="4 12">Belongs to the purine nucleoside phosphorylase YfiH/LACC1 family.</text>
</comment>